<keyword evidence="2" id="KW-1185">Reference proteome</keyword>
<dbReference type="EMBL" id="JACHLY010000001">
    <property type="protein sequence ID" value="MBB5998775.1"/>
    <property type="molecule type" value="Genomic_DNA"/>
</dbReference>
<organism evidence="1 2">
    <name type="scientific">Streptomonospora salina</name>
    <dbReference type="NCBI Taxonomy" id="104205"/>
    <lineage>
        <taxon>Bacteria</taxon>
        <taxon>Bacillati</taxon>
        <taxon>Actinomycetota</taxon>
        <taxon>Actinomycetes</taxon>
        <taxon>Streptosporangiales</taxon>
        <taxon>Nocardiopsidaceae</taxon>
        <taxon>Streptomonospora</taxon>
    </lineage>
</organism>
<dbReference type="RefSeq" id="WP_184635264.1">
    <property type="nucleotide sequence ID" value="NZ_BAABKT010000013.1"/>
</dbReference>
<sequence length="105" mass="11422">MAKTPLSIPLDDGDALLNASAAAEHLGISEGTLSAHLSQRETAARPLPEPVADPVGILVADEEAAERVRTLMSMTGNRRAGGIPQVWLRSGLDRWDRERLRRRSE</sequence>
<accession>A0A841E6I8</accession>
<proteinExistence type="predicted"/>
<evidence type="ECO:0000313" key="1">
    <source>
        <dbReference type="EMBL" id="MBB5998775.1"/>
    </source>
</evidence>
<dbReference type="Proteomes" id="UP000578077">
    <property type="component" value="Unassembled WGS sequence"/>
</dbReference>
<evidence type="ECO:0000313" key="2">
    <source>
        <dbReference type="Proteomes" id="UP000578077"/>
    </source>
</evidence>
<comment type="caution">
    <text evidence="1">The sequence shown here is derived from an EMBL/GenBank/DDBJ whole genome shotgun (WGS) entry which is preliminary data.</text>
</comment>
<protein>
    <submittedName>
        <fullName evidence="1">Uncharacterized protein</fullName>
    </submittedName>
</protein>
<dbReference type="AlphaFoldDB" id="A0A841E6I8"/>
<gene>
    <name evidence="1" type="ORF">HNR25_002526</name>
</gene>
<name>A0A841E6I8_9ACTN</name>
<reference evidence="1 2" key="1">
    <citation type="submission" date="2020-08" db="EMBL/GenBank/DDBJ databases">
        <title>Sequencing the genomes of 1000 actinobacteria strains.</title>
        <authorList>
            <person name="Klenk H.-P."/>
        </authorList>
    </citation>
    <scope>NUCLEOTIDE SEQUENCE [LARGE SCALE GENOMIC DNA]</scope>
    <source>
        <strain evidence="1 2">DSM 44593</strain>
    </source>
</reference>